<evidence type="ECO:0000313" key="2">
    <source>
        <dbReference type="EMBL" id="BCO08123.1"/>
    </source>
</evidence>
<dbReference type="EMBL" id="AP024233">
    <property type="protein sequence ID" value="BCO08123.1"/>
    <property type="molecule type" value="Genomic_DNA"/>
</dbReference>
<dbReference type="AlphaFoldDB" id="A0A915TY34"/>
<sequence length="221" mass="24223">MRCSILSLYCCLLLLLPSISLAANSTTNCHCFKNRSFDPAKKFAADDYLITTTFNSLVAATFGIEKRQIVMMKMRGGVNPDDLLIGLYMAHVTPADLDLLLGIRKNGASWKEIVSSPGLATVTDPILDTVRAKDADADTVHRITDFMLIRTLGRSLAETTRLRDQGFSDREIVLLLALNHLTRAPVDSLAAMYRQRKMSWSEIADSFKLTPAGVGKGIAGS</sequence>
<accession>A0A915TY34</accession>
<feature type="signal peptide" evidence="1">
    <location>
        <begin position="1"/>
        <end position="22"/>
    </location>
</feature>
<keyword evidence="1" id="KW-0732">Signal</keyword>
<evidence type="ECO:0000313" key="3">
    <source>
        <dbReference type="Proteomes" id="UP001063350"/>
    </source>
</evidence>
<evidence type="ECO:0000256" key="1">
    <source>
        <dbReference type="SAM" id="SignalP"/>
    </source>
</evidence>
<protein>
    <submittedName>
        <fullName evidence="2">Uncharacterized protein</fullName>
    </submittedName>
</protein>
<dbReference type="RefSeq" id="WP_267928048.1">
    <property type="nucleotide sequence ID" value="NZ_AP024233.1"/>
</dbReference>
<name>A0A915TY34_9BACT</name>
<keyword evidence="3" id="KW-1185">Reference proteome</keyword>
<organism evidence="2 3">
    <name type="scientific">Desulfolithobacter dissulfuricans</name>
    <dbReference type="NCBI Taxonomy" id="2795293"/>
    <lineage>
        <taxon>Bacteria</taxon>
        <taxon>Pseudomonadati</taxon>
        <taxon>Thermodesulfobacteriota</taxon>
        <taxon>Desulfobulbia</taxon>
        <taxon>Desulfobulbales</taxon>
        <taxon>Desulfobulbaceae</taxon>
        <taxon>Desulfolithobacter</taxon>
    </lineage>
</organism>
<proteinExistence type="predicted"/>
<reference evidence="2" key="1">
    <citation type="submission" date="2020-12" db="EMBL/GenBank/DDBJ databases">
        <title>Desulfobium dissulfuricans gen. nov., sp. nov., a novel mesophilic, sulfate-reducing bacterium isolated from a deep-sea hydrothermal vent.</title>
        <authorList>
            <person name="Hashimoto Y."/>
            <person name="Tame A."/>
            <person name="Sawayama S."/>
            <person name="Miyazaki J."/>
            <person name="Takai K."/>
            <person name="Nakagawa S."/>
        </authorList>
    </citation>
    <scope>NUCLEOTIDE SEQUENCE</scope>
    <source>
        <strain evidence="2">GF1</strain>
    </source>
</reference>
<feature type="chain" id="PRO_5037847952" evidence="1">
    <location>
        <begin position="23"/>
        <end position="221"/>
    </location>
</feature>
<dbReference type="Proteomes" id="UP001063350">
    <property type="component" value="Chromosome"/>
</dbReference>
<dbReference type="KEGG" id="ddu:GF1_04990"/>
<gene>
    <name evidence="2" type="ORF">GF1_04990</name>
</gene>